<dbReference type="InterPro" id="IPR036388">
    <property type="entry name" value="WH-like_DNA-bd_sf"/>
</dbReference>
<sequence length="152" mass="18118">MRYSEQFMEHIEYAFNAFCKIVLRNAAISAYRDFGRKQKREVSLEYLISETSFEAFSTDTYFEQYDQPTIFVVKGQEIVVASKRLADALLKLTEQRQNILFLYFFFGLTDTQIGKEYGRNRSTTNYWKLTALKQLRKEMERLEHEEQEADTL</sequence>
<proteinExistence type="predicted"/>
<gene>
    <name evidence="1" type="ORF">H8717_00560</name>
</gene>
<dbReference type="Gene3D" id="1.10.10.10">
    <property type="entry name" value="Winged helix-like DNA-binding domain superfamily/Winged helix DNA-binding domain"/>
    <property type="match status" value="1"/>
</dbReference>
<protein>
    <submittedName>
        <fullName evidence="1">Sigma-70 family RNA polymerase sigma factor</fullName>
    </submittedName>
</protein>
<dbReference type="Proteomes" id="UP000658131">
    <property type="component" value="Unassembled WGS sequence"/>
</dbReference>
<dbReference type="InterPro" id="IPR014284">
    <property type="entry name" value="RNA_pol_sigma-70_dom"/>
</dbReference>
<dbReference type="SUPFAM" id="SSF88659">
    <property type="entry name" value="Sigma3 and sigma4 domains of RNA polymerase sigma factors"/>
    <property type="match status" value="1"/>
</dbReference>
<reference evidence="1 2" key="1">
    <citation type="submission" date="2020-08" db="EMBL/GenBank/DDBJ databases">
        <title>Genome public.</title>
        <authorList>
            <person name="Liu C."/>
            <person name="Sun Q."/>
        </authorList>
    </citation>
    <scope>NUCLEOTIDE SEQUENCE [LARGE SCALE GENOMIC DNA]</scope>
    <source>
        <strain evidence="1 2">BX1</strain>
    </source>
</reference>
<evidence type="ECO:0000313" key="1">
    <source>
        <dbReference type="EMBL" id="MBC8574904.1"/>
    </source>
</evidence>
<name>A0ABR7NF06_9FIRM</name>
<keyword evidence="2" id="KW-1185">Reference proteome</keyword>
<dbReference type="NCBIfam" id="TIGR02937">
    <property type="entry name" value="sigma70-ECF"/>
    <property type="match status" value="1"/>
</dbReference>
<accession>A0ABR7NF06</accession>
<organism evidence="1 2">
    <name type="scientific">Yanshouia hominis</name>
    <dbReference type="NCBI Taxonomy" id="2763673"/>
    <lineage>
        <taxon>Bacteria</taxon>
        <taxon>Bacillati</taxon>
        <taxon>Bacillota</taxon>
        <taxon>Clostridia</taxon>
        <taxon>Eubacteriales</taxon>
        <taxon>Oscillospiraceae</taxon>
        <taxon>Yanshouia</taxon>
    </lineage>
</organism>
<evidence type="ECO:0000313" key="2">
    <source>
        <dbReference type="Proteomes" id="UP000658131"/>
    </source>
</evidence>
<dbReference type="EMBL" id="JACRTB010000001">
    <property type="protein sequence ID" value="MBC8574904.1"/>
    <property type="molecule type" value="Genomic_DNA"/>
</dbReference>
<dbReference type="RefSeq" id="WP_262398646.1">
    <property type="nucleotide sequence ID" value="NZ_JACRTB010000001.1"/>
</dbReference>
<dbReference type="InterPro" id="IPR013324">
    <property type="entry name" value="RNA_pol_sigma_r3/r4-like"/>
</dbReference>
<comment type="caution">
    <text evidence="1">The sequence shown here is derived from an EMBL/GenBank/DDBJ whole genome shotgun (WGS) entry which is preliminary data.</text>
</comment>